<evidence type="ECO:0000256" key="1">
    <source>
        <dbReference type="ARBA" id="ARBA00022723"/>
    </source>
</evidence>
<dbReference type="AlphaFoldDB" id="A0A9D4ZAN6"/>
<comment type="caution">
    <text evidence="3">The sequence shown here is derived from an EMBL/GenBank/DDBJ whole genome shotgun (WGS) entry which is preliminary data.</text>
</comment>
<dbReference type="OrthoDB" id="1523883at2759"/>
<sequence length="410" mass="46041">MQGGSGEDSYANSSSPQNFIFRVYTRPHLSQALDLLCQSPLIIHSLQLAAQHHEHRPDIIVASAIPAADSGPHAGLSTPPPRLAIADLGCSHGRNTLDYAAFILQGLHNRLFIKGMGRSLEMPLEMQYLFSDLPANNFNSLFQSLQGFLQEMGDHMSASCRIFTGAIAGSFHGPLFPTSSLHFAMSAYSLHWLSQVPPQVLDRSSPAWNGGSIWLNGQRPKVIEAFASQYQKDMRGFFQTRARELVKGGILFILLPCRAEQHPSGPFYDPRIDLWTGFFESTWSELVSEGVISEEERDMFNIPFYMCHESEIGKLLEEFIGVLEIVKLEVMSNCFGMPQEDEQKLLEDPQAFGKLWATFIASLVRPMVEAHLGETRGKIFFKRLEAYISNQARASTYRRNNLLVAIMRRI</sequence>
<evidence type="ECO:0000313" key="3">
    <source>
        <dbReference type="EMBL" id="KAI5068468.1"/>
    </source>
</evidence>
<dbReference type="EMBL" id="JABFUD020000016">
    <property type="protein sequence ID" value="KAI5068468.1"/>
    <property type="molecule type" value="Genomic_DNA"/>
</dbReference>
<evidence type="ECO:0000256" key="2">
    <source>
        <dbReference type="ARBA" id="ARBA00022842"/>
    </source>
</evidence>
<organism evidence="3 4">
    <name type="scientific">Adiantum capillus-veneris</name>
    <name type="common">Maidenhair fern</name>
    <dbReference type="NCBI Taxonomy" id="13818"/>
    <lineage>
        <taxon>Eukaryota</taxon>
        <taxon>Viridiplantae</taxon>
        <taxon>Streptophyta</taxon>
        <taxon>Embryophyta</taxon>
        <taxon>Tracheophyta</taxon>
        <taxon>Polypodiopsida</taxon>
        <taxon>Polypodiidae</taxon>
        <taxon>Polypodiales</taxon>
        <taxon>Pteridineae</taxon>
        <taxon>Pteridaceae</taxon>
        <taxon>Vittarioideae</taxon>
        <taxon>Adiantum</taxon>
    </lineage>
</organism>
<reference evidence="3" key="1">
    <citation type="submission" date="2021-01" db="EMBL/GenBank/DDBJ databases">
        <title>Adiantum capillus-veneris genome.</title>
        <authorList>
            <person name="Fang Y."/>
            <person name="Liao Q."/>
        </authorList>
    </citation>
    <scope>NUCLEOTIDE SEQUENCE</scope>
    <source>
        <strain evidence="3">H3</strain>
        <tissue evidence="3">Leaf</tissue>
    </source>
</reference>
<dbReference type="InterPro" id="IPR042086">
    <property type="entry name" value="MeTrfase_capping"/>
</dbReference>
<dbReference type="Gene3D" id="3.40.50.150">
    <property type="entry name" value="Vaccinia Virus protein VP39"/>
    <property type="match status" value="1"/>
</dbReference>
<name>A0A9D4ZAN6_ADICA</name>
<dbReference type="GO" id="GO:0046872">
    <property type="term" value="F:metal ion binding"/>
    <property type="evidence" value="ECO:0007669"/>
    <property type="project" value="UniProtKB-KW"/>
</dbReference>
<gene>
    <name evidence="3" type="ORF">GOP47_0016813</name>
</gene>
<accession>A0A9D4ZAN6</accession>
<proteinExistence type="predicted"/>
<keyword evidence="1" id="KW-0479">Metal-binding</keyword>
<dbReference type="Proteomes" id="UP000886520">
    <property type="component" value="Chromosome 16"/>
</dbReference>
<dbReference type="Gene3D" id="1.10.1200.270">
    <property type="entry name" value="Methyltransferase, alpha-helical capping domain"/>
    <property type="match status" value="1"/>
</dbReference>
<dbReference type="Pfam" id="PF03492">
    <property type="entry name" value="Methyltransf_7"/>
    <property type="match status" value="1"/>
</dbReference>
<dbReference type="SUPFAM" id="SSF53335">
    <property type="entry name" value="S-adenosyl-L-methionine-dependent methyltransferases"/>
    <property type="match status" value="1"/>
</dbReference>
<dbReference type="PANTHER" id="PTHR31009">
    <property type="entry name" value="S-ADENOSYL-L-METHIONINE:CARBOXYL METHYLTRANSFERASE FAMILY PROTEIN"/>
    <property type="match status" value="1"/>
</dbReference>
<dbReference type="InterPro" id="IPR029063">
    <property type="entry name" value="SAM-dependent_MTases_sf"/>
</dbReference>
<dbReference type="GO" id="GO:0008168">
    <property type="term" value="F:methyltransferase activity"/>
    <property type="evidence" value="ECO:0007669"/>
    <property type="project" value="InterPro"/>
</dbReference>
<protein>
    <submittedName>
        <fullName evidence="3">Uncharacterized protein</fullName>
    </submittedName>
</protein>
<keyword evidence="4" id="KW-1185">Reference proteome</keyword>
<dbReference type="InterPro" id="IPR005299">
    <property type="entry name" value="MeTrfase_7"/>
</dbReference>
<evidence type="ECO:0000313" key="4">
    <source>
        <dbReference type="Proteomes" id="UP000886520"/>
    </source>
</evidence>
<keyword evidence="2" id="KW-0460">Magnesium</keyword>